<keyword evidence="1" id="KW-1133">Transmembrane helix</keyword>
<dbReference type="Pfam" id="PF01926">
    <property type="entry name" value="MMR_HSR1"/>
    <property type="match status" value="1"/>
</dbReference>
<dbReference type="PANTHER" id="PTHR43185">
    <property type="entry name" value="FERROUS IRON TRANSPORT PROTEIN B"/>
    <property type="match status" value="1"/>
</dbReference>
<dbReference type="Proteomes" id="UP001304300">
    <property type="component" value="Chromosome"/>
</dbReference>
<feature type="transmembrane region" description="Helical" evidence="1">
    <location>
        <begin position="371"/>
        <end position="390"/>
    </location>
</feature>
<keyword evidence="5" id="KW-1185">Reference proteome</keyword>
<evidence type="ECO:0000259" key="3">
    <source>
        <dbReference type="Pfam" id="PF07670"/>
    </source>
</evidence>
<dbReference type="InterPro" id="IPR027417">
    <property type="entry name" value="P-loop_NTPase"/>
</dbReference>
<feature type="transmembrane region" description="Helical" evidence="1">
    <location>
        <begin position="204"/>
        <end position="223"/>
    </location>
</feature>
<dbReference type="GO" id="GO:0015093">
    <property type="term" value="F:ferrous iron transmembrane transporter activity"/>
    <property type="evidence" value="ECO:0007669"/>
    <property type="project" value="TreeGrafter"/>
</dbReference>
<organism evidence="4 5">
    <name type="scientific">Rubellicoccus peritrichatus</name>
    <dbReference type="NCBI Taxonomy" id="3080537"/>
    <lineage>
        <taxon>Bacteria</taxon>
        <taxon>Pseudomonadati</taxon>
        <taxon>Verrucomicrobiota</taxon>
        <taxon>Opitutia</taxon>
        <taxon>Puniceicoccales</taxon>
        <taxon>Cerasicoccaceae</taxon>
        <taxon>Rubellicoccus</taxon>
    </lineage>
</organism>
<dbReference type="SUPFAM" id="SSF52540">
    <property type="entry name" value="P-loop containing nucleoside triphosphate hydrolases"/>
    <property type="match status" value="1"/>
</dbReference>
<evidence type="ECO:0000256" key="1">
    <source>
        <dbReference type="SAM" id="Phobius"/>
    </source>
</evidence>
<dbReference type="EMBL" id="CP136920">
    <property type="protein sequence ID" value="WOO39904.1"/>
    <property type="molecule type" value="Genomic_DNA"/>
</dbReference>
<keyword evidence="1" id="KW-0472">Membrane</keyword>
<dbReference type="Pfam" id="PF07670">
    <property type="entry name" value="Gate"/>
    <property type="match status" value="2"/>
</dbReference>
<feature type="transmembrane region" description="Helical" evidence="1">
    <location>
        <begin position="512"/>
        <end position="533"/>
    </location>
</feature>
<sequence>MKTERTAVDARASLTASRPLVVVLGLESVGKSSLLSALSGRFAEPSALSGSTLHCERYPDSSWDWVDTPGIITGSDAVTVRDALDAMESAESILIVLRAHRASEELASLLPMLGSRKVAIVLTFQDQLKSMDKNARQELLTIWKENTGVSIALLDSRAPDATELATVRTAVMEASPLKSFKLGELPAFPKKGSSSSWARKLEQTLGFAPLSLLLLFGPAWVAVTQANALADKFYDSVRTFQAPLLSWLNQLPAPLAATLGGDYGVVAMFPFLLLYALPTILIFTGLLAIYKSTGLIDRLSYSLHPWLRPFGLGGRDLVRVVMGFGCNVPAVVATRSCSSCSRGACVSAISFGSACSYQLPATLAVFAATGFVWLGPIYLVVLALTTLLYLRATTPLALRQAQNKQLLPALGNLRPPDWGAVLRETIQSLRDFVIMALPIFIVICFAAGLLQWSGALAWLTHFLTPVMAAFHLPPEAALAVVLGSVRKDGLAIGLLNGDWDSSKVPFDTPAQVLTAVYLAGVLLPCLVTVVSVAKEMRAGFALKMVIRQACFAALFSLCIAWFGALLVSFVS</sequence>
<accession>A0AAQ3LD94</accession>
<gene>
    <name evidence="4" type="ORF">RZN69_14860</name>
</gene>
<dbReference type="GO" id="GO:0005525">
    <property type="term" value="F:GTP binding"/>
    <property type="evidence" value="ECO:0007669"/>
    <property type="project" value="InterPro"/>
</dbReference>
<dbReference type="Gene3D" id="3.40.50.300">
    <property type="entry name" value="P-loop containing nucleotide triphosphate hydrolases"/>
    <property type="match status" value="1"/>
</dbReference>
<keyword evidence="1" id="KW-0812">Transmembrane</keyword>
<dbReference type="AlphaFoldDB" id="A0AAQ3LD94"/>
<feature type="transmembrane region" description="Helical" evidence="1">
    <location>
        <begin position="545"/>
        <end position="570"/>
    </location>
</feature>
<evidence type="ECO:0000313" key="5">
    <source>
        <dbReference type="Proteomes" id="UP001304300"/>
    </source>
</evidence>
<name>A0AAQ3LD94_9BACT</name>
<protein>
    <submittedName>
        <fullName evidence="4">Nucleoside recognition domain-containing protein</fullName>
    </submittedName>
</protein>
<dbReference type="GO" id="GO:0005886">
    <property type="term" value="C:plasma membrane"/>
    <property type="evidence" value="ECO:0007669"/>
    <property type="project" value="TreeGrafter"/>
</dbReference>
<proteinExistence type="predicted"/>
<evidence type="ECO:0000259" key="2">
    <source>
        <dbReference type="Pfam" id="PF01926"/>
    </source>
</evidence>
<dbReference type="InterPro" id="IPR006073">
    <property type="entry name" value="GTP-bd"/>
</dbReference>
<feature type="transmembrane region" description="Helical" evidence="1">
    <location>
        <begin position="344"/>
        <end position="365"/>
    </location>
</feature>
<feature type="transmembrane region" description="Helical" evidence="1">
    <location>
        <begin position="432"/>
        <end position="452"/>
    </location>
</feature>
<feature type="domain" description="Nucleoside transporter/FeoB GTPase Gate" evidence="3">
    <location>
        <begin position="433"/>
        <end position="536"/>
    </location>
</feature>
<feature type="transmembrane region" description="Helical" evidence="1">
    <location>
        <begin position="268"/>
        <end position="290"/>
    </location>
</feature>
<feature type="domain" description="Nucleoside transporter/FeoB GTPase Gate" evidence="3">
    <location>
        <begin position="274"/>
        <end position="366"/>
    </location>
</feature>
<dbReference type="PANTHER" id="PTHR43185:SF1">
    <property type="entry name" value="FE(2+) TRANSPORTER FEOB"/>
    <property type="match status" value="1"/>
</dbReference>
<feature type="domain" description="G" evidence="2">
    <location>
        <begin position="21"/>
        <end position="120"/>
    </location>
</feature>
<evidence type="ECO:0000313" key="4">
    <source>
        <dbReference type="EMBL" id="WOO39904.1"/>
    </source>
</evidence>
<dbReference type="KEGG" id="puo:RZN69_14860"/>
<dbReference type="RefSeq" id="WP_317831951.1">
    <property type="nucleotide sequence ID" value="NZ_CP136920.1"/>
</dbReference>
<dbReference type="InterPro" id="IPR050860">
    <property type="entry name" value="FeoB_GTPase"/>
</dbReference>
<dbReference type="InterPro" id="IPR011642">
    <property type="entry name" value="Gate_dom"/>
</dbReference>
<reference evidence="4 5" key="1">
    <citation type="submission" date="2023-10" db="EMBL/GenBank/DDBJ databases">
        <title>Rubellicoccus peritrichatus gen. nov., sp. nov., isolated from an algae of coral reef tank.</title>
        <authorList>
            <person name="Luo J."/>
        </authorList>
    </citation>
    <scope>NUCLEOTIDE SEQUENCE [LARGE SCALE GENOMIC DNA]</scope>
    <source>
        <strain evidence="4 5">CR14</strain>
    </source>
</reference>